<accession>A0ABD0K2Z8</accession>
<feature type="signal peptide" evidence="2">
    <location>
        <begin position="1"/>
        <end position="25"/>
    </location>
</feature>
<evidence type="ECO:0000313" key="4">
    <source>
        <dbReference type="Proteomes" id="UP001519460"/>
    </source>
</evidence>
<feature type="compositionally biased region" description="Basic and acidic residues" evidence="1">
    <location>
        <begin position="336"/>
        <end position="350"/>
    </location>
</feature>
<feature type="chain" id="PRO_5044803477" evidence="2">
    <location>
        <begin position="26"/>
        <end position="434"/>
    </location>
</feature>
<keyword evidence="2" id="KW-0732">Signal</keyword>
<evidence type="ECO:0000313" key="3">
    <source>
        <dbReference type="EMBL" id="KAK7481777.1"/>
    </source>
</evidence>
<feature type="compositionally biased region" description="Low complexity" evidence="1">
    <location>
        <begin position="170"/>
        <end position="183"/>
    </location>
</feature>
<dbReference type="EMBL" id="JACVVK020000257">
    <property type="protein sequence ID" value="KAK7481777.1"/>
    <property type="molecule type" value="Genomic_DNA"/>
</dbReference>
<name>A0ABD0K2Z8_9CAEN</name>
<feature type="region of interest" description="Disordered" evidence="1">
    <location>
        <begin position="310"/>
        <end position="434"/>
    </location>
</feature>
<keyword evidence="4" id="KW-1185">Reference proteome</keyword>
<dbReference type="Proteomes" id="UP001519460">
    <property type="component" value="Unassembled WGS sequence"/>
</dbReference>
<dbReference type="AlphaFoldDB" id="A0ABD0K2Z8"/>
<comment type="caution">
    <text evidence="3">The sequence shown here is derived from an EMBL/GenBank/DDBJ whole genome shotgun (WGS) entry which is preliminary data.</text>
</comment>
<reference evidence="3 4" key="1">
    <citation type="journal article" date="2023" name="Sci. Data">
        <title>Genome assembly of the Korean intertidal mud-creeper Batillaria attramentaria.</title>
        <authorList>
            <person name="Patra A.K."/>
            <person name="Ho P.T."/>
            <person name="Jun S."/>
            <person name="Lee S.J."/>
            <person name="Kim Y."/>
            <person name="Won Y.J."/>
        </authorList>
    </citation>
    <scope>NUCLEOTIDE SEQUENCE [LARGE SCALE GENOMIC DNA]</scope>
    <source>
        <strain evidence="3">Wonlab-2016</strain>
    </source>
</reference>
<proteinExistence type="predicted"/>
<organism evidence="3 4">
    <name type="scientific">Batillaria attramentaria</name>
    <dbReference type="NCBI Taxonomy" id="370345"/>
    <lineage>
        <taxon>Eukaryota</taxon>
        <taxon>Metazoa</taxon>
        <taxon>Spiralia</taxon>
        <taxon>Lophotrochozoa</taxon>
        <taxon>Mollusca</taxon>
        <taxon>Gastropoda</taxon>
        <taxon>Caenogastropoda</taxon>
        <taxon>Sorbeoconcha</taxon>
        <taxon>Cerithioidea</taxon>
        <taxon>Batillariidae</taxon>
        <taxon>Batillaria</taxon>
    </lineage>
</organism>
<feature type="compositionally biased region" description="Basic and acidic residues" evidence="1">
    <location>
        <begin position="386"/>
        <end position="415"/>
    </location>
</feature>
<protein>
    <submittedName>
        <fullName evidence="3">Uncharacterized protein</fullName>
    </submittedName>
</protein>
<gene>
    <name evidence="3" type="ORF">BaRGS_00027025</name>
</gene>
<evidence type="ECO:0000256" key="1">
    <source>
        <dbReference type="SAM" id="MobiDB-lite"/>
    </source>
</evidence>
<sequence>MDYRLHKEPLPPLAVLVLTLTVAQSADSSCAAFHFPSVVNDTVISQENTTLTLPFEVTSTLNTFYCNESLKNFTIDVVKWDNKTLSTVCSIQHDSNGDCVSGSIKDTPCECGQEPRTYRLVKTLGRADSKAWGWKTSNDLAKSKKIVFNVTLVIYKPKDTTRPTDQGFGRQSRQASSRTQRSSHMYMVPDDEAEPSLSLRDFRLSRDSWDHGQHSENIHRARAAALRTNQQQRLAGVDTQEMISFTRGREEPKITQQDNQRRIKLPDLTFGPGAVSTEVLKPGAKWCLNVQIMLEPMPADGSLGLASRSRQSAAPYERLLPVTGESARTMSSDAADQSHDDSSESEKHCADASPDLASKNRQSASPYECLQPITEESARAMSSDADQSHDDSSGSEKHSAQGKRLEKVHNDDDVRSVASDSALELFPQEDKESC</sequence>
<evidence type="ECO:0000256" key="2">
    <source>
        <dbReference type="SAM" id="SignalP"/>
    </source>
</evidence>
<feature type="region of interest" description="Disordered" evidence="1">
    <location>
        <begin position="159"/>
        <end position="192"/>
    </location>
</feature>